<proteinExistence type="predicted"/>
<dbReference type="Proteomes" id="UP001056120">
    <property type="component" value="Linkage Group LG24"/>
</dbReference>
<sequence>MTVAVVVVTVAIIPPSPISDYSDAAFNSNEQVVVFQDAIFFANGMKRSRVNSVSGGGGGFQFNRTIISESSPRCLDDLVPGIESGGCLSSNRCR</sequence>
<accession>A0ACB9AQ51</accession>
<organism evidence="1 2">
    <name type="scientific">Smallanthus sonchifolius</name>
    <dbReference type="NCBI Taxonomy" id="185202"/>
    <lineage>
        <taxon>Eukaryota</taxon>
        <taxon>Viridiplantae</taxon>
        <taxon>Streptophyta</taxon>
        <taxon>Embryophyta</taxon>
        <taxon>Tracheophyta</taxon>
        <taxon>Spermatophyta</taxon>
        <taxon>Magnoliopsida</taxon>
        <taxon>eudicotyledons</taxon>
        <taxon>Gunneridae</taxon>
        <taxon>Pentapetalae</taxon>
        <taxon>asterids</taxon>
        <taxon>campanulids</taxon>
        <taxon>Asterales</taxon>
        <taxon>Asteraceae</taxon>
        <taxon>Asteroideae</taxon>
        <taxon>Heliantheae alliance</taxon>
        <taxon>Millerieae</taxon>
        <taxon>Smallanthus</taxon>
    </lineage>
</organism>
<reference evidence="2" key="1">
    <citation type="journal article" date="2022" name="Mol. Ecol. Resour.">
        <title>The genomes of chicory, endive, great burdock and yacon provide insights into Asteraceae palaeo-polyploidization history and plant inulin production.</title>
        <authorList>
            <person name="Fan W."/>
            <person name="Wang S."/>
            <person name="Wang H."/>
            <person name="Wang A."/>
            <person name="Jiang F."/>
            <person name="Liu H."/>
            <person name="Zhao H."/>
            <person name="Xu D."/>
            <person name="Zhang Y."/>
        </authorList>
    </citation>
    <scope>NUCLEOTIDE SEQUENCE [LARGE SCALE GENOMIC DNA]</scope>
    <source>
        <strain evidence="2">cv. Yunnan</strain>
    </source>
</reference>
<evidence type="ECO:0000313" key="1">
    <source>
        <dbReference type="EMBL" id="KAI3711871.1"/>
    </source>
</evidence>
<keyword evidence="2" id="KW-1185">Reference proteome</keyword>
<evidence type="ECO:0000313" key="2">
    <source>
        <dbReference type="Proteomes" id="UP001056120"/>
    </source>
</evidence>
<gene>
    <name evidence="1" type="ORF">L1987_70420</name>
</gene>
<reference evidence="1 2" key="2">
    <citation type="journal article" date="2022" name="Mol. Ecol. Resour.">
        <title>The genomes of chicory, endive, great burdock and yacon provide insights into Asteraceae paleo-polyploidization history and plant inulin production.</title>
        <authorList>
            <person name="Fan W."/>
            <person name="Wang S."/>
            <person name="Wang H."/>
            <person name="Wang A."/>
            <person name="Jiang F."/>
            <person name="Liu H."/>
            <person name="Zhao H."/>
            <person name="Xu D."/>
            <person name="Zhang Y."/>
        </authorList>
    </citation>
    <scope>NUCLEOTIDE SEQUENCE [LARGE SCALE GENOMIC DNA]</scope>
    <source>
        <strain evidence="2">cv. Yunnan</strain>
        <tissue evidence="1">Leaves</tissue>
    </source>
</reference>
<protein>
    <submittedName>
        <fullName evidence="1">Uncharacterized protein</fullName>
    </submittedName>
</protein>
<dbReference type="EMBL" id="CM042041">
    <property type="protein sequence ID" value="KAI3711871.1"/>
    <property type="molecule type" value="Genomic_DNA"/>
</dbReference>
<name>A0ACB9AQ51_9ASTR</name>
<comment type="caution">
    <text evidence="1">The sequence shown here is derived from an EMBL/GenBank/DDBJ whole genome shotgun (WGS) entry which is preliminary data.</text>
</comment>